<evidence type="ECO:0000313" key="4">
    <source>
        <dbReference type="EMBL" id="BAN36349.1"/>
    </source>
</evidence>
<dbReference type="eggNOG" id="COG0526">
    <property type="taxonomic scope" value="Bacteria"/>
</dbReference>
<keyword evidence="1" id="KW-0676">Redox-active center</keyword>
<dbReference type="HOGENOM" id="CLU_110678_0_0_4"/>
<dbReference type="SUPFAM" id="SSF52833">
    <property type="entry name" value="Thioredoxin-like"/>
    <property type="match status" value="1"/>
</dbReference>
<dbReference type="GO" id="GO:0015036">
    <property type="term" value="F:disulfide oxidoreductase activity"/>
    <property type="evidence" value="ECO:0007669"/>
    <property type="project" value="UniProtKB-ARBA"/>
</dbReference>
<name>S6ANC7_SULDS</name>
<proteinExistence type="predicted"/>
<evidence type="ECO:0000259" key="3">
    <source>
        <dbReference type="PROSITE" id="PS51352"/>
    </source>
</evidence>
<evidence type="ECO:0000256" key="2">
    <source>
        <dbReference type="SAM" id="SignalP"/>
    </source>
</evidence>
<dbReference type="PROSITE" id="PS51352">
    <property type="entry name" value="THIOREDOXIN_2"/>
    <property type="match status" value="1"/>
</dbReference>
<evidence type="ECO:0000256" key="1">
    <source>
        <dbReference type="ARBA" id="ARBA00023284"/>
    </source>
</evidence>
<reference evidence="4 5" key="1">
    <citation type="journal article" date="2012" name="Appl. Environ. Microbiol.">
        <title>Draft genome sequence of a psychrotolerant sulfur-oxidizing bacterium, Sulfuricella denitrificans skB26, and proteomic insights into cold adaptation.</title>
        <authorList>
            <person name="Watanabe T."/>
            <person name="Kojima H."/>
            <person name="Fukui M."/>
        </authorList>
    </citation>
    <scope>NUCLEOTIDE SEQUENCE [LARGE SCALE GENOMIC DNA]</scope>
    <source>
        <strain evidence="5">skB26</strain>
    </source>
</reference>
<dbReference type="OrthoDB" id="5956088at2"/>
<dbReference type="PROSITE" id="PS00194">
    <property type="entry name" value="THIOREDOXIN_1"/>
    <property type="match status" value="1"/>
</dbReference>
<dbReference type="STRING" id="1163617.SCD_n02547"/>
<evidence type="ECO:0000313" key="5">
    <source>
        <dbReference type="Proteomes" id="UP000015559"/>
    </source>
</evidence>
<dbReference type="RefSeq" id="WP_009207692.1">
    <property type="nucleotide sequence ID" value="NC_022357.1"/>
</dbReference>
<gene>
    <name evidence="4" type="ORF">SCD_n02547</name>
</gene>
<feature type="signal peptide" evidence="2">
    <location>
        <begin position="1"/>
        <end position="21"/>
    </location>
</feature>
<keyword evidence="2" id="KW-0732">Signal</keyword>
<dbReference type="Gene3D" id="3.40.30.10">
    <property type="entry name" value="Glutaredoxin"/>
    <property type="match status" value="1"/>
</dbReference>
<dbReference type="InterPro" id="IPR017937">
    <property type="entry name" value="Thioredoxin_CS"/>
</dbReference>
<dbReference type="Proteomes" id="UP000015559">
    <property type="component" value="Chromosome"/>
</dbReference>
<keyword evidence="5" id="KW-1185">Reference proteome</keyword>
<dbReference type="InterPro" id="IPR013766">
    <property type="entry name" value="Thioredoxin_domain"/>
</dbReference>
<dbReference type="InterPro" id="IPR036249">
    <property type="entry name" value="Thioredoxin-like_sf"/>
</dbReference>
<accession>S6ANC7</accession>
<protein>
    <submittedName>
        <fullName evidence="4">Signal peptide protein</fullName>
    </submittedName>
</protein>
<feature type="chain" id="PRO_5004536070" evidence="2">
    <location>
        <begin position="22"/>
        <end position="161"/>
    </location>
</feature>
<feature type="domain" description="Thioredoxin" evidence="3">
    <location>
        <begin position="13"/>
        <end position="159"/>
    </location>
</feature>
<dbReference type="KEGG" id="sdr:SCD_n02547"/>
<dbReference type="AlphaFoldDB" id="S6ANC7"/>
<dbReference type="EMBL" id="AP013066">
    <property type="protein sequence ID" value="BAN36349.1"/>
    <property type="molecule type" value="Genomic_DNA"/>
</dbReference>
<organism evidence="4 5">
    <name type="scientific">Sulfuricella denitrificans (strain DSM 22764 / NBRC 105220 / skB26)</name>
    <dbReference type="NCBI Taxonomy" id="1163617"/>
    <lineage>
        <taxon>Bacteria</taxon>
        <taxon>Pseudomonadati</taxon>
        <taxon>Pseudomonadota</taxon>
        <taxon>Betaproteobacteria</taxon>
        <taxon>Nitrosomonadales</taxon>
        <taxon>Sulfuricellaceae</taxon>
        <taxon>Sulfuricella</taxon>
    </lineage>
</organism>
<sequence length="161" mass="18142">MRRHLCLAMAVLSMLTLPAAAQDLKPFVAGSMKEITAARQGKPFILGMWSLTCTHCREDLALLSSLVKKHPDLDLVLVATDTPEEGEEIGTTLRQSGLGGAQAWVFADPFAERLRFEIDPKWHGELPRTYLYDPSHKTLAFSGKLDGLQLEQWLKKYYTRR</sequence>